<feature type="domain" description="SH2" evidence="5">
    <location>
        <begin position="316"/>
        <end position="425"/>
    </location>
</feature>
<dbReference type="CDD" id="cd01213">
    <property type="entry name" value="PTB_tensin"/>
    <property type="match status" value="1"/>
</dbReference>
<dbReference type="Pfam" id="PF08416">
    <property type="entry name" value="PTB"/>
    <property type="match status" value="1"/>
</dbReference>
<dbReference type="Proteomes" id="UP001178508">
    <property type="component" value="Chromosome 3"/>
</dbReference>
<organism evidence="6 7">
    <name type="scientific">Xyrichtys novacula</name>
    <name type="common">Pearly razorfish</name>
    <name type="synonym">Hemipteronotus novacula</name>
    <dbReference type="NCBI Taxonomy" id="13765"/>
    <lineage>
        <taxon>Eukaryota</taxon>
        <taxon>Metazoa</taxon>
        <taxon>Chordata</taxon>
        <taxon>Craniata</taxon>
        <taxon>Vertebrata</taxon>
        <taxon>Euteleostomi</taxon>
        <taxon>Actinopterygii</taxon>
        <taxon>Neopterygii</taxon>
        <taxon>Teleostei</taxon>
        <taxon>Neoteleostei</taxon>
        <taxon>Acanthomorphata</taxon>
        <taxon>Eupercaria</taxon>
        <taxon>Labriformes</taxon>
        <taxon>Labridae</taxon>
        <taxon>Xyrichtys</taxon>
    </lineage>
</organism>
<dbReference type="InterPro" id="IPR036860">
    <property type="entry name" value="SH2_dom_sf"/>
</dbReference>
<reference evidence="6" key="1">
    <citation type="submission" date="2023-08" db="EMBL/GenBank/DDBJ databases">
        <authorList>
            <person name="Alioto T."/>
            <person name="Alioto T."/>
            <person name="Gomez Garrido J."/>
        </authorList>
    </citation>
    <scope>NUCLEOTIDE SEQUENCE</scope>
</reference>
<dbReference type="PROSITE" id="PS50001">
    <property type="entry name" value="SH2"/>
    <property type="match status" value="1"/>
</dbReference>
<feature type="region of interest" description="Disordered" evidence="4">
    <location>
        <begin position="116"/>
        <end position="163"/>
    </location>
</feature>
<dbReference type="InterPro" id="IPR051484">
    <property type="entry name" value="Tensin_PTEN_phosphatase"/>
</dbReference>
<dbReference type="Pfam" id="PF00017">
    <property type="entry name" value="SH2"/>
    <property type="match status" value="1"/>
</dbReference>
<dbReference type="PANTHER" id="PTHR45734:SF6">
    <property type="entry name" value="TENSIN-4"/>
    <property type="match status" value="1"/>
</dbReference>
<evidence type="ECO:0000256" key="2">
    <source>
        <dbReference type="ARBA" id="ARBA00022999"/>
    </source>
</evidence>
<evidence type="ECO:0000256" key="4">
    <source>
        <dbReference type="SAM" id="MobiDB-lite"/>
    </source>
</evidence>
<gene>
    <name evidence="6" type="ORF">XNOV1_A034305</name>
</gene>
<dbReference type="InterPro" id="IPR011993">
    <property type="entry name" value="PH-like_dom_sf"/>
</dbReference>
<dbReference type="AlphaFoldDB" id="A0AAV1EWN9"/>
<comment type="subcellular location">
    <subcellularLocation>
        <location evidence="1">Cell junction</location>
        <location evidence="1">Focal adhesion</location>
    </subcellularLocation>
</comment>
<dbReference type="EMBL" id="OY660866">
    <property type="protein sequence ID" value="CAJ1053049.1"/>
    <property type="molecule type" value="Genomic_DNA"/>
</dbReference>
<name>A0AAV1EWN9_XYRNO</name>
<evidence type="ECO:0000259" key="5">
    <source>
        <dbReference type="PROSITE" id="PS50001"/>
    </source>
</evidence>
<proteinExistence type="predicted"/>
<keyword evidence="2 3" id="KW-0727">SH2 domain</keyword>
<dbReference type="Gene3D" id="2.30.29.30">
    <property type="entry name" value="Pleckstrin-homology domain (PH domain)/Phosphotyrosine-binding domain (PTB)"/>
    <property type="match status" value="1"/>
</dbReference>
<sequence>MMPAAKGMSHVIPNHVLRVGQTIQLGSAQEKILKEPSSNHDDLDISLDNLNQLMLDLDPSFEPIRVNKSPSCTSPSTDDSCSDEDVSQCVLVPRGCHPCLSPTVAPCVSPSIPIPTQSSVSHSPQGALVFSSSPSSSLPPLPGGSVPRRQPSPKQETGCLRLSHSNRNSVTSLLSMSTCSDTSYILGSNLSLASEDADFPESILTYSPGDGSRMRTTDNQLSPEKPPLMRRGHLQEQRGAHSSPASLSSSLTDIPILLVNGTPQQDMNIHSLGPEMDLTQTTTMYNSKPVAPHSFQARFSGSQPSMKFVMDTSKFWFRPHISRMEAEALLRDKEAGTFVVRDSTSYRGNFGLAMKIDQTSANLDASAYPGENSSDLIRHFLIESSAKGVRIKGSSQEPYFGSLSALVYQHTISAYALPCRLVLYSQDLSAAEERTYDTAECDNKQRTASNFVYLNAIPVEMLTGPCAVQKAVSSTFDKAPGSFTPTIVNLKVSMKGVTLTDINRKLFFRRHYPAHLLSYSGGDPGNRLWMRGSCSGARMFGIVAKGVEAGMENVCHVFAEYDPLQPCNKIIEVIQAAIARL</sequence>
<dbReference type="SMART" id="SM00252">
    <property type="entry name" value="SH2"/>
    <property type="match status" value="1"/>
</dbReference>
<dbReference type="SUPFAM" id="SSF55550">
    <property type="entry name" value="SH2 domain"/>
    <property type="match status" value="1"/>
</dbReference>
<accession>A0AAV1EWN9</accession>
<evidence type="ECO:0000256" key="1">
    <source>
        <dbReference type="ARBA" id="ARBA00004246"/>
    </source>
</evidence>
<dbReference type="PANTHER" id="PTHR45734">
    <property type="entry name" value="TENSIN"/>
    <property type="match status" value="1"/>
</dbReference>
<evidence type="ECO:0000313" key="7">
    <source>
        <dbReference type="Proteomes" id="UP001178508"/>
    </source>
</evidence>
<dbReference type="InterPro" id="IPR033929">
    <property type="entry name" value="Tensin_PTB"/>
</dbReference>
<dbReference type="GO" id="GO:0005925">
    <property type="term" value="C:focal adhesion"/>
    <property type="evidence" value="ECO:0007669"/>
    <property type="project" value="UniProtKB-SubCell"/>
</dbReference>
<dbReference type="InterPro" id="IPR000980">
    <property type="entry name" value="SH2"/>
</dbReference>
<dbReference type="Gene3D" id="3.30.505.10">
    <property type="entry name" value="SH2 domain"/>
    <property type="match status" value="1"/>
</dbReference>
<dbReference type="InterPro" id="IPR013625">
    <property type="entry name" value="PTB"/>
</dbReference>
<protein>
    <submittedName>
        <fullName evidence="6">Tensin-4-like</fullName>
    </submittedName>
</protein>
<evidence type="ECO:0000313" key="6">
    <source>
        <dbReference type="EMBL" id="CAJ1053049.1"/>
    </source>
</evidence>
<keyword evidence="7" id="KW-1185">Reference proteome</keyword>
<feature type="region of interest" description="Disordered" evidence="4">
    <location>
        <begin position="205"/>
        <end position="248"/>
    </location>
</feature>
<dbReference type="SUPFAM" id="SSF50729">
    <property type="entry name" value="PH domain-like"/>
    <property type="match status" value="1"/>
</dbReference>
<evidence type="ECO:0000256" key="3">
    <source>
        <dbReference type="PROSITE-ProRule" id="PRU00191"/>
    </source>
</evidence>